<feature type="region of interest" description="Disordered" evidence="1">
    <location>
        <begin position="175"/>
        <end position="196"/>
    </location>
</feature>
<dbReference type="AlphaFoldDB" id="A0A8J6JD65"/>
<dbReference type="EMBL" id="JACOPP010000009">
    <property type="protein sequence ID" value="MBC5733718.1"/>
    <property type="molecule type" value="Genomic_DNA"/>
</dbReference>
<organism evidence="3 4">
    <name type="scientific">Lawsonibacter hominis</name>
    <dbReference type="NCBI Taxonomy" id="2763053"/>
    <lineage>
        <taxon>Bacteria</taxon>
        <taxon>Bacillati</taxon>
        <taxon>Bacillota</taxon>
        <taxon>Clostridia</taxon>
        <taxon>Eubacteriales</taxon>
        <taxon>Oscillospiraceae</taxon>
        <taxon>Lawsonibacter</taxon>
    </lineage>
</organism>
<accession>A0A8J6JD65</accession>
<reference evidence="3" key="1">
    <citation type="submission" date="2020-08" db="EMBL/GenBank/DDBJ databases">
        <title>Genome public.</title>
        <authorList>
            <person name="Liu C."/>
            <person name="Sun Q."/>
        </authorList>
    </citation>
    <scope>NUCLEOTIDE SEQUENCE</scope>
    <source>
        <strain evidence="3">NSJ-51</strain>
    </source>
</reference>
<dbReference type="GO" id="GO:0016747">
    <property type="term" value="F:acyltransferase activity, transferring groups other than amino-acyl groups"/>
    <property type="evidence" value="ECO:0007669"/>
    <property type="project" value="InterPro"/>
</dbReference>
<feature type="domain" description="N-acetyltransferase" evidence="2">
    <location>
        <begin position="1"/>
        <end position="158"/>
    </location>
</feature>
<name>A0A8J6JD65_9FIRM</name>
<dbReference type="PROSITE" id="PS51186">
    <property type="entry name" value="GNAT"/>
    <property type="match status" value="1"/>
</dbReference>
<dbReference type="InterPro" id="IPR000182">
    <property type="entry name" value="GNAT_dom"/>
</dbReference>
<evidence type="ECO:0000259" key="2">
    <source>
        <dbReference type="PROSITE" id="PS51186"/>
    </source>
</evidence>
<evidence type="ECO:0000256" key="1">
    <source>
        <dbReference type="SAM" id="MobiDB-lite"/>
    </source>
</evidence>
<comment type="caution">
    <text evidence="3">The sequence shown here is derived from an EMBL/GenBank/DDBJ whole genome shotgun (WGS) entry which is preliminary data.</text>
</comment>
<protein>
    <submittedName>
        <fullName evidence="3">GNAT family N-acetyltransferase</fullName>
    </submittedName>
</protein>
<keyword evidence="4" id="KW-1185">Reference proteome</keyword>
<dbReference type="InterPro" id="IPR016181">
    <property type="entry name" value="Acyl_CoA_acyltransferase"/>
</dbReference>
<dbReference type="Proteomes" id="UP000661435">
    <property type="component" value="Unassembled WGS sequence"/>
</dbReference>
<dbReference type="Pfam" id="PF00583">
    <property type="entry name" value="Acetyltransf_1"/>
    <property type="match status" value="1"/>
</dbReference>
<dbReference type="Gene3D" id="3.40.630.30">
    <property type="match status" value="1"/>
</dbReference>
<proteinExistence type="predicted"/>
<dbReference type="CDD" id="cd04301">
    <property type="entry name" value="NAT_SF"/>
    <property type="match status" value="1"/>
</dbReference>
<evidence type="ECO:0000313" key="3">
    <source>
        <dbReference type="EMBL" id="MBC5733718.1"/>
    </source>
</evidence>
<evidence type="ECO:0000313" key="4">
    <source>
        <dbReference type="Proteomes" id="UP000661435"/>
    </source>
</evidence>
<dbReference type="RefSeq" id="WP_186907608.1">
    <property type="nucleotide sequence ID" value="NZ_JACOPP010000009.1"/>
</dbReference>
<dbReference type="SUPFAM" id="SSF55729">
    <property type="entry name" value="Acyl-CoA N-acyltransferases (Nat)"/>
    <property type="match status" value="1"/>
</dbReference>
<gene>
    <name evidence="3" type="ORF">H8S57_08240</name>
</gene>
<sequence>MYLRPMTASEVKQWYDRELTRAFPPDECKPLSEIAALMERGRYEALGLYAEDALLGYATLLWEPAWPGYVLLDYLGVTAAHRNRGLGGRICSQLRARCRDRAVMITEAEAPVPGGDPAENALRCRRLAFYERCGFRPVYEIGACGARFQALVLGTPPEGRAELAAAHRAIYGPERTDVKVPLGPEECPPPPRERKG</sequence>